<accession>A0A8C5BST4</accession>
<feature type="compositionally biased region" description="Polar residues" evidence="2">
    <location>
        <begin position="1"/>
        <end position="16"/>
    </location>
</feature>
<dbReference type="InterPro" id="IPR052223">
    <property type="entry name" value="Actin_Cytoskeleton_Reg"/>
</dbReference>
<protein>
    <submittedName>
        <fullName evidence="3">Uncharacterized protein</fullName>
    </submittedName>
</protein>
<keyword evidence="1" id="KW-0175">Coiled coil</keyword>
<name>A0A8C5BST4_GADMO</name>
<dbReference type="PANTHER" id="PTHR17271">
    <property type="entry name" value="PLECKSTRIN HOMOLOGY PH DOMAIN-CONTAINING PROTEIN"/>
    <property type="match status" value="1"/>
</dbReference>
<keyword evidence="4" id="KW-1185">Reference proteome</keyword>
<dbReference type="GeneTree" id="ENSGT00940000157340"/>
<reference evidence="3" key="1">
    <citation type="submission" date="2025-08" db="UniProtKB">
        <authorList>
            <consortium name="Ensembl"/>
        </authorList>
    </citation>
    <scope>IDENTIFICATION</scope>
</reference>
<dbReference type="GO" id="GO:1900026">
    <property type="term" value="P:positive regulation of substrate adhesion-dependent cell spreading"/>
    <property type="evidence" value="ECO:0007669"/>
    <property type="project" value="TreeGrafter"/>
</dbReference>
<dbReference type="GO" id="GO:0015629">
    <property type="term" value="C:actin cytoskeleton"/>
    <property type="evidence" value="ECO:0007669"/>
    <property type="project" value="TreeGrafter"/>
</dbReference>
<evidence type="ECO:0000256" key="2">
    <source>
        <dbReference type="SAM" id="MobiDB-lite"/>
    </source>
</evidence>
<dbReference type="Ensembl" id="ENSGMOT00000068782.1">
    <property type="protein sequence ID" value="ENSGMOP00000052235.1"/>
    <property type="gene ID" value="ENSGMOG00000025230.1"/>
</dbReference>
<evidence type="ECO:0000256" key="1">
    <source>
        <dbReference type="SAM" id="Coils"/>
    </source>
</evidence>
<evidence type="ECO:0000313" key="4">
    <source>
        <dbReference type="Proteomes" id="UP000694546"/>
    </source>
</evidence>
<organism evidence="3 4">
    <name type="scientific">Gadus morhua</name>
    <name type="common">Atlantic cod</name>
    <dbReference type="NCBI Taxonomy" id="8049"/>
    <lineage>
        <taxon>Eukaryota</taxon>
        <taxon>Metazoa</taxon>
        <taxon>Chordata</taxon>
        <taxon>Craniata</taxon>
        <taxon>Vertebrata</taxon>
        <taxon>Euteleostomi</taxon>
        <taxon>Actinopterygii</taxon>
        <taxon>Neopterygii</taxon>
        <taxon>Teleostei</taxon>
        <taxon>Neoteleostei</taxon>
        <taxon>Acanthomorphata</taxon>
        <taxon>Zeiogadaria</taxon>
        <taxon>Gadariae</taxon>
        <taxon>Gadiformes</taxon>
        <taxon>Gadoidei</taxon>
        <taxon>Gadidae</taxon>
        <taxon>Gadus</taxon>
    </lineage>
</organism>
<sequence length="469" mass="51931">MILTSPPGSKLSQSDTGSEKEDPLSQRPSSCQPPALRTCKESSYERSPASAGVNGAATGLHRAARHPTHCVDPDLEATPPDLSPASQREAGEGWDREQAKRLEERNKWFEEGITIMEMNSRWDSMELKKGSVPVPASDTMDSELNRKWDEFERVSFRDMTPQSLMGAPTHQSGPREDFPPSPRSETYPSSREETYGPPLGSRTEDDLSDPESSPSMNGGQTAQSRAAEALQKEALSLKQQVEGIKRERASMGVEVDSPCGPGAPCRATIQALVAAHRTALQELQEQHGREIRDLGAQLDRLLQEGSHRSARAMEALKGAHKEEMERAGKARQPATTGGALVIRGQVPETLRSEMDVLSACYSERCSELSRTEYHTKDRTTELCCRERETENLRRENQELKTKLAEEISRMRCFITGQSSGVISPGHTDQGSSNVEIMLRKKTSEVEYLQKQVRCLQNEVQALTKENEGA</sequence>
<dbReference type="GO" id="GO:0051015">
    <property type="term" value="F:actin filament binding"/>
    <property type="evidence" value="ECO:0007669"/>
    <property type="project" value="TreeGrafter"/>
</dbReference>
<dbReference type="AlphaFoldDB" id="A0A8C5BST4"/>
<proteinExistence type="predicted"/>
<dbReference type="PANTHER" id="PTHR17271:SF14">
    <property type="entry name" value="TRIO AND F-ACTIN-BINDING PROTEIN-LIKE ISOFORM X1"/>
    <property type="match status" value="1"/>
</dbReference>
<dbReference type="Proteomes" id="UP000694546">
    <property type="component" value="Chromosome 3"/>
</dbReference>
<reference evidence="3" key="2">
    <citation type="submission" date="2025-09" db="UniProtKB">
        <authorList>
            <consortium name="Ensembl"/>
        </authorList>
    </citation>
    <scope>IDENTIFICATION</scope>
</reference>
<feature type="region of interest" description="Disordered" evidence="2">
    <location>
        <begin position="1"/>
        <end position="97"/>
    </location>
</feature>
<feature type="coiled-coil region" evidence="1">
    <location>
        <begin position="438"/>
        <end position="465"/>
    </location>
</feature>
<evidence type="ECO:0000313" key="3">
    <source>
        <dbReference type="Ensembl" id="ENSGMOP00000052235.1"/>
    </source>
</evidence>
<feature type="region of interest" description="Disordered" evidence="2">
    <location>
        <begin position="157"/>
        <end position="229"/>
    </location>
</feature>